<accession>A0ABU0XNC8</accession>
<protein>
    <submittedName>
        <fullName evidence="1">Uncharacterized protein</fullName>
    </submittedName>
</protein>
<evidence type="ECO:0000313" key="2">
    <source>
        <dbReference type="Proteomes" id="UP001237592"/>
    </source>
</evidence>
<evidence type="ECO:0000313" key="1">
    <source>
        <dbReference type="EMBL" id="MDQ4625024.1"/>
    </source>
</evidence>
<reference evidence="1 2" key="1">
    <citation type="submission" date="2023-08" db="EMBL/GenBank/DDBJ databases">
        <title>Draft genome sequence of Janthinobacterium lividum.</title>
        <authorList>
            <person name="Chun B.H."/>
            <person name="Lee Y."/>
        </authorList>
    </citation>
    <scope>NUCLEOTIDE SEQUENCE [LARGE SCALE GENOMIC DNA]</scope>
    <source>
        <strain evidence="1 2">AMJK</strain>
    </source>
</reference>
<keyword evidence="2" id="KW-1185">Reference proteome</keyword>
<comment type="caution">
    <text evidence="1">The sequence shown here is derived from an EMBL/GenBank/DDBJ whole genome shotgun (WGS) entry which is preliminary data.</text>
</comment>
<sequence length="233" mass="27131">MHTILQQPYHNTALLEHVNKILSAINVCKEKIEELLANEMSKDIIELEVINFFLLAKDLSISQKNLESANPTALKLAHKFIVQLGLFLIPHSNSEKPVRTNILNFVRETFTQAYPELSYIDLTKQNNFYQWLRKEGVGYKSTPSFGRYSSPDPRFPVTDSDLELFFQEERKMIFEKMVLELSPNNLANDPFHNNHDAVEYYEKYSYFLQFSAMNPTPCNPAQQQLPRDHDITK</sequence>
<gene>
    <name evidence="1" type="ORF">RB624_03875</name>
</gene>
<proteinExistence type="predicted"/>
<organism evidence="1 2">
    <name type="scientific">Janthinobacterium lividum</name>
    <dbReference type="NCBI Taxonomy" id="29581"/>
    <lineage>
        <taxon>Bacteria</taxon>
        <taxon>Pseudomonadati</taxon>
        <taxon>Pseudomonadota</taxon>
        <taxon>Betaproteobacteria</taxon>
        <taxon>Burkholderiales</taxon>
        <taxon>Oxalobacteraceae</taxon>
        <taxon>Janthinobacterium</taxon>
    </lineage>
</organism>
<dbReference type="Proteomes" id="UP001237592">
    <property type="component" value="Unassembled WGS sequence"/>
</dbReference>
<dbReference type="RefSeq" id="WP_307778360.1">
    <property type="nucleotide sequence ID" value="NZ_JAVFKP010000001.1"/>
</dbReference>
<name>A0ABU0XNC8_9BURK</name>
<dbReference type="EMBL" id="JAVFKP010000001">
    <property type="protein sequence ID" value="MDQ4625024.1"/>
    <property type="molecule type" value="Genomic_DNA"/>
</dbReference>